<proteinExistence type="predicted"/>
<evidence type="ECO:0008006" key="3">
    <source>
        <dbReference type="Google" id="ProtNLM"/>
    </source>
</evidence>
<comment type="caution">
    <text evidence="1">The sequence shown here is derived from an EMBL/GenBank/DDBJ whole genome shotgun (WGS) entry which is preliminary data.</text>
</comment>
<evidence type="ECO:0000313" key="2">
    <source>
        <dbReference type="Proteomes" id="UP000598971"/>
    </source>
</evidence>
<name>A0A8J8FK95_9BACT</name>
<gene>
    <name evidence="1" type="ORF">GD597_18255</name>
</gene>
<dbReference type="RefSeq" id="WP_171609369.1">
    <property type="nucleotide sequence ID" value="NZ_WHPF01000015.1"/>
</dbReference>
<accession>A0A8J8FK95</accession>
<dbReference type="SUPFAM" id="SSF47336">
    <property type="entry name" value="ACP-like"/>
    <property type="match status" value="1"/>
</dbReference>
<organism evidence="1 2">
    <name type="scientific">Limnovirga soli</name>
    <dbReference type="NCBI Taxonomy" id="2656915"/>
    <lineage>
        <taxon>Bacteria</taxon>
        <taxon>Pseudomonadati</taxon>
        <taxon>Bacteroidota</taxon>
        <taxon>Chitinophagia</taxon>
        <taxon>Chitinophagales</taxon>
        <taxon>Chitinophagaceae</taxon>
        <taxon>Limnovirga</taxon>
    </lineage>
</organism>
<evidence type="ECO:0000313" key="1">
    <source>
        <dbReference type="EMBL" id="NNV57421.1"/>
    </source>
</evidence>
<dbReference type="Proteomes" id="UP000598971">
    <property type="component" value="Unassembled WGS sequence"/>
</dbReference>
<protein>
    <recommendedName>
        <fullName evidence="3">Acyl carrier protein</fullName>
    </recommendedName>
</protein>
<keyword evidence="2" id="KW-1185">Reference proteome</keyword>
<dbReference type="InterPro" id="IPR036736">
    <property type="entry name" value="ACP-like_sf"/>
</dbReference>
<reference evidence="1" key="1">
    <citation type="submission" date="2019-10" db="EMBL/GenBank/DDBJ databases">
        <title>Draft genome sequence of Panacibacter sp. KCS-6.</title>
        <authorList>
            <person name="Yim K.J."/>
        </authorList>
    </citation>
    <scope>NUCLEOTIDE SEQUENCE</scope>
    <source>
        <strain evidence="1">KCS-6</strain>
    </source>
</reference>
<dbReference type="AlphaFoldDB" id="A0A8J8FK95"/>
<dbReference type="Gene3D" id="1.10.1200.10">
    <property type="entry name" value="ACP-like"/>
    <property type="match status" value="1"/>
</dbReference>
<dbReference type="EMBL" id="WHPF01000015">
    <property type="protein sequence ID" value="NNV57421.1"/>
    <property type="molecule type" value="Genomic_DNA"/>
</dbReference>
<sequence length="80" mass="9356">MRLTYKQFRQVMNLSLNIPPKSIKKSSSLYNDLHIADWELDLLANHVERAFLISVNDQEWHSNQTVNDLVKTIESRMAKA</sequence>